<feature type="region of interest" description="Disordered" evidence="1">
    <location>
        <begin position="158"/>
        <end position="178"/>
    </location>
</feature>
<evidence type="ECO:0000313" key="3">
    <source>
        <dbReference type="EMBL" id="RDI54398.1"/>
    </source>
</evidence>
<dbReference type="EMBL" id="QQAZ01000002">
    <property type="protein sequence ID" value="RDI54398.1"/>
    <property type="molecule type" value="Genomic_DNA"/>
</dbReference>
<reference evidence="3 4" key="1">
    <citation type="submission" date="2018-07" db="EMBL/GenBank/DDBJ databases">
        <title>Genomic Encyclopedia of Type Strains, Phase IV (KMG-IV): sequencing the most valuable type-strain genomes for metagenomic binning, comparative biology and taxonomic classification.</title>
        <authorList>
            <person name="Goeker M."/>
        </authorList>
    </citation>
    <scope>NUCLEOTIDE SEQUENCE [LARGE SCALE GENOMIC DNA]</scope>
    <source>
        <strain evidence="3 4">DSM 44952</strain>
    </source>
</reference>
<feature type="domain" description="Mycothiol-dependent maleylpyruvate isomerase metal-binding" evidence="2">
    <location>
        <begin position="9"/>
        <end position="132"/>
    </location>
</feature>
<proteinExistence type="predicted"/>
<dbReference type="NCBIfam" id="TIGR03086">
    <property type="entry name" value="TIGR03086 family metal-binding protein"/>
    <property type="match status" value="1"/>
</dbReference>
<gene>
    <name evidence="3" type="ORF">DFR68_102523</name>
</gene>
<evidence type="ECO:0000313" key="4">
    <source>
        <dbReference type="Proteomes" id="UP000255355"/>
    </source>
</evidence>
<dbReference type="InterPro" id="IPR024344">
    <property type="entry name" value="MDMPI_metal-binding"/>
</dbReference>
<keyword evidence="4" id="KW-1185">Reference proteome</keyword>
<dbReference type="AlphaFoldDB" id="A0A370HBV6"/>
<dbReference type="Gene3D" id="1.20.120.450">
    <property type="entry name" value="dinb family like domain"/>
    <property type="match status" value="1"/>
</dbReference>
<dbReference type="SUPFAM" id="SSF109854">
    <property type="entry name" value="DinB/YfiT-like putative metalloenzymes"/>
    <property type="match status" value="1"/>
</dbReference>
<dbReference type="GO" id="GO:0046872">
    <property type="term" value="F:metal ion binding"/>
    <property type="evidence" value="ECO:0007669"/>
    <property type="project" value="InterPro"/>
</dbReference>
<dbReference type="OrthoDB" id="5185819at2"/>
<name>A0A370HBV6_9NOCA</name>
<dbReference type="InterPro" id="IPR017517">
    <property type="entry name" value="Maleyloyr_isom"/>
</dbReference>
<accession>A0A370HBV6</accession>
<dbReference type="InterPro" id="IPR017520">
    <property type="entry name" value="CHP03086"/>
</dbReference>
<evidence type="ECO:0000259" key="2">
    <source>
        <dbReference type="Pfam" id="PF11716"/>
    </source>
</evidence>
<organism evidence="3 4">
    <name type="scientific">Nocardia mexicana</name>
    <dbReference type="NCBI Taxonomy" id="279262"/>
    <lineage>
        <taxon>Bacteria</taxon>
        <taxon>Bacillati</taxon>
        <taxon>Actinomycetota</taxon>
        <taxon>Actinomycetes</taxon>
        <taxon>Mycobacteriales</taxon>
        <taxon>Nocardiaceae</taxon>
        <taxon>Nocardia</taxon>
    </lineage>
</organism>
<evidence type="ECO:0000256" key="1">
    <source>
        <dbReference type="SAM" id="MobiDB-lite"/>
    </source>
</evidence>
<dbReference type="Pfam" id="PF11716">
    <property type="entry name" value="MDMPI_N"/>
    <property type="match status" value="1"/>
</dbReference>
<comment type="caution">
    <text evidence="3">The sequence shown here is derived from an EMBL/GenBank/DDBJ whole genome shotgun (WGS) entry which is preliminary data.</text>
</comment>
<dbReference type="NCBIfam" id="TIGR03083">
    <property type="entry name" value="maleylpyruvate isomerase family mycothiol-dependent enzyme"/>
    <property type="match status" value="1"/>
</dbReference>
<dbReference type="Proteomes" id="UP000255355">
    <property type="component" value="Unassembled WGS sequence"/>
</dbReference>
<dbReference type="STRING" id="1210089.GCA_001613165_03784"/>
<protein>
    <submittedName>
        <fullName evidence="3">Uncharacterized protein (TIGR03086 family)</fullName>
    </submittedName>
</protein>
<dbReference type="RefSeq" id="WP_068021185.1">
    <property type="nucleotide sequence ID" value="NZ_QQAZ01000002.1"/>
</dbReference>
<sequence>MSDIREPHRRAVNYSVDIVANLTPADLDRPTPCAAWKLSDLLAHMTVQHRGFAAAARGHGADLTVWETGPLADDPAAAYAEAAADVVAAFAEPGALDRTLELPEFGPGFTAPGSMAIGFHFIDYVVHGWDAARALDLPYVLDDELAEPALEIALGVPDTEQREQPGSPFARALPAADTDTPLDRILRALGRSPDWTP</sequence>
<dbReference type="InterPro" id="IPR034660">
    <property type="entry name" value="DinB/YfiT-like"/>
</dbReference>